<keyword evidence="3" id="KW-1185">Reference proteome</keyword>
<evidence type="ECO:0000313" key="2">
    <source>
        <dbReference type="EMBL" id="KAL3803167.1"/>
    </source>
</evidence>
<feature type="coiled-coil region" evidence="1">
    <location>
        <begin position="76"/>
        <end position="134"/>
    </location>
</feature>
<dbReference type="EMBL" id="JABMIG020000015">
    <property type="protein sequence ID" value="KAL3803167.1"/>
    <property type="molecule type" value="Genomic_DNA"/>
</dbReference>
<keyword evidence="1" id="KW-0175">Coiled coil</keyword>
<comment type="caution">
    <text evidence="2">The sequence shown here is derived from an EMBL/GenBank/DDBJ whole genome shotgun (WGS) entry which is preliminary data.</text>
</comment>
<dbReference type="Proteomes" id="UP001516023">
    <property type="component" value="Unassembled WGS sequence"/>
</dbReference>
<sequence>MAKAEFIFPFKPYEGHDEDMMVSYCSAHKHQEEYIITERQATIDLFMNRLSDLAIRYLGGESSSQSRHPSVTPADFSELQRTARLLRIELDEVIEDQVANDEACGMANDNIVRLRALTAERRRERDALRREADEASGVWKEVWNACCCEERKRSAIREEVAHLREEARRSAMGVFERRKEIQQIKSKVEMNDADMVFQLRAELQNMKMDCEMEGIRLRKLKSQRDSVYSDVEEKKRRQDEIQCYVASLRKEIDEARTELEINKTRYQLLVKQLQAIGGKVPNENILSSVKDMLTKMSAQKDPDGRNNDLAQSKATQTFCDDDKLQLQEHRRCANVTVDESNQHNLQEQTQPSLFTSDQLHKSPRIFLMGVNNKTNGESCSNVYSKPGHHGVSILCKDDDSVVSALTVDETEFHSLFDGVEEEQK</sequence>
<gene>
    <name evidence="2" type="ORF">HJC23_003442</name>
</gene>
<feature type="coiled-coil region" evidence="1">
    <location>
        <begin position="217"/>
        <end position="265"/>
    </location>
</feature>
<name>A0ABD3QSQ0_9STRA</name>
<proteinExistence type="predicted"/>
<organism evidence="2 3">
    <name type="scientific">Cyclotella cryptica</name>
    <dbReference type="NCBI Taxonomy" id="29204"/>
    <lineage>
        <taxon>Eukaryota</taxon>
        <taxon>Sar</taxon>
        <taxon>Stramenopiles</taxon>
        <taxon>Ochrophyta</taxon>
        <taxon>Bacillariophyta</taxon>
        <taxon>Coscinodiscophyceae</taxon>
        <taxon>Thalassiosirophycidae</taxon>
        <taxon>Stephanodiscales</taxon>
        <taxon>Stephanodiscaceae</taxon>
        <taxon>Cyclotella</taxon>
    </lineage>
</organism>
<accession>A0ABD3QSQ0</accession>
<evidence type="ECO:0000256" key="1">
    <source>
        <dbReference type="SAM" id="Coils"/>
    </source>
</evidence>
<reference evidence="2 3" key="1">
    <citation type="journal article" date="2020" name="G3 (Bethesda)">
        <title>Improved Reference Genome for Cyclotella cryptica CCMP332, a Model for Cell Wall Morphogenesis, Salinity Adaptation, and Lipid Production in Diatoms (Bacillariophyta).</title>
        <authorList>
            <person name="Roberts W.R."/>
            <person name="Downey K.M."/>
            <person name="Ruck E.C."/>
            <person name="Traller J.C."/>
            <person name="Alverson A.J."/>
        </authorList>
    </citation>
    <scope>NUCLEOTIDE SEQUENCE [LARGE SCALE GENOMIC DNA]</scope>
    <source>
        <strain evidence="2 3">CCMP332</strain>
    </source>
</reference>
<protein>
    <submittedName>
        <fullName evidence="2">Uncharacterized protein</fullName>
    </submittedName>
</protein>
<dbReference type="AlphaFoldDB" id="A0ABD3QSQ0"/>
<evidence type="ECO:0000313" key="3">
    <source>
        <dbReference type="Proteomes" id="UP001516023"/>
    </source>
</evidence>